<evidence type="ECO:0000313" key="1">
    <source>
        <dbReference type="EMBL" id="CAL4253450.1"/>
    </source>
</evidence>
<proteinExistence type="predicted"/>
<name>A0AAV2SYH7_MEGNR</name>
<feature type="non-terminal residue" evidence="1">
    <location>
        <position position="1"/>
    </location>
</feature>
<reference evidence="1 2" key="1">
    <citation type="submission" date="2024-05" db="EMBL/GenBank/DDBJ databases">
        <authorList>
            <person name="Wallberg A."/>
        </authorList>
    </citation>
    <scope>NUCLEOTIDE SEQUENCE [LARGE SCALE GENOMIC DNA]</scope>
</reference>
<evidence type="ECO:0000313" key="2">
    <source>
        <dbReference type="Proteomes" id="UP001497623"/>
    </source>
</evidence>
<accession>A0AAV2SYH7</accession>
<organism evidence="1 2">
    <name type="scientific">Meganyctiphanes norvegica</name>
    <name type="common">Northern krill</name>
    <name type="synonym">Thysanopoda norvegica</name>
    <dbReference type="NCBI Taxonomy" id="48144"/>
    <lineage>
        <taxon>Eukaryota</taxon>
        <taxon>Metazoa</taxon>
        <taxon>Ecdysozoa</taxon>
        <taxon>Arthropoda</taxon>
        <taxon>Crustacea</taxon>
        <taxon>Multicrustacea</taxon>
        <taxon>Malacostraca</taxon>
        <taxon>Eumalacostraca</taxon>
        <taxon>Eucarida</taxon>
        <taxon>Euphausiacea</taxon>
        <taxon>Euphausiidae</taxon>
        <taxon>Meganyctiphanes</taxon>
    </lineage>
</organism>
<dbReference type="Proteomes" id="UP001497623">
    <property type="component" value="Unassembled WGS sequence"/>
</dbReference>
<protein>
    <submittedName>
        <fullName evidence="1">Uncharacterized protein</fullName>
    </submittedName>
</protein>
<keyword evidence="2" id="KW-1185">Reference proteome</keyword>
<sequence>LFICNVASFNSDQLFIICTYCRCNNDNIVCLTNAHTICIIWQCAIFVNCQYKTEYTISNFAIMDILEIKPILNALCEFISPYMPRHTIQHIICVNKGTTVFNSLTCITGNFCNQKMHFTSPQHLILHLSLAYILKWIMCNWYKLPYNDRDTIFAIFCNYTEIQITHNTYMQMLQYFQVQYELHSQWGLINMEIYVNKSEVYLDLCQ</sequence>
<comment type="caution">
    <text evidence="1">The sequence shown here is derived from an EMBL/GenBank/DDBJ whole genome shotgun (WGS) entry which is preliminary data.</text>
</comment>
<dbReference type="EMBL" id="CAXKWB010178715">
    <property type="protein sequence ID" value="CAL4253450.1"/>
    <property type="molecule type" value="Genomic_DNA"/>
</dbReference>
<dbReference type="AlphaFoldDB" id="A0AAV2SYH7"/>
<gene>
    <name evidence="1" type="ORF">MNOR_LOCUS41908</name>
</gene>